<proteinExistence type="predicted"/>
<reference evidence="1" key="2">
    <citation type="submission" date="2022-06" db="EMBL/GenBank/DDBJ databases">
        <title>Thermospira aquatica gen. nov., sp. nov.</title>
        <authorList>
            <person name="Ben Ali Gam Z."/>
            <person name="Labat M."/>
        </authorList>
    </citation>
    <scope>NUCLEOTIDE SEQUENCE</scope>
    <source>
        <strain evidence="1">F1F22</strain>
    </source>
</reference>
<dbReference type="AlphaFoldDB" id="A0AAX3BB90"/>
<dbReference type="RefSeq" id="WP_271434630.1">
    <property type="nucleotide sequence ID" value="NZ_CP073355.1"/>
</dbReference>
<dbReference type="Pfam" id="PF12895">
    <property type="entry name" value="ANAPC3"/>
    <property type="match status" value="1"/>
</dbReference>
<evidence type="ECO:0000313" key="2">
    <source>
        <dbReference type="Proteomes" id="UP001056539"/>
    </source>
</evidence>
<keyword evidence="2" id="KW-1185">Reference proteome</keyword>
<reference evidence="1" key="1">
    <citation type="submission" date="2021-04" db="EMBL/GenBank/DDBJ databases">
        <authorList>
            <person name="Postec A."/>
        </authorList>
    </citation>
    <scope>NUCLEOTIDE SEQUENCE</scope>
    <source>
        <strain evidence="1">F1F22</strain>
    </source>
</reference>
<dbReference type="EMBL" id="CP073355">
    <property type="protein sequence ID" value="URA09500.1"/>
    <property type="molecule type" value="Genomic_DNA"/>
</dbReference>
<evidence type="ECO:0000313" key="1">
    <source>
        <dbReference type="EMBL" id="URA09500.1"/>
    </source>
</evidence>
<sequence>MRYWLVGWMLFCLIGGSLFAQSSEVERLSLARQAYENESYLEALDYIRTILRNNPSYGDAYRYLAMVHYALQQYAEAANAAEQALRYNRQDTESMILLANSYREMKEYTKAEKLYQDILKQYPALAAAHRELSLLYVLQNRLSLAYQSVQRALRYDVDDWQNFLILGRYYQAKGDNKNAEAAFAKALQMEPRKRETHFALGDFYFRTGQYEKAVQVLKGAIELFDHFVSGRAVLADAFLALGLFSDALVQYEWLEKEKVYHAPTEEALLAYKMALAYGVKDKEKALSYYQRVQKLAPKDQFYELGYQTYLIQNQEVTNDVRQNEALKVYAQAQRVKLQGDLKLFFVLLRKALLLDPYLKNARMDLIEFYESRGMWSEAYEELQILKRFHYDLKIRDKLARYDWEIARKNIVINKPIMHQYKGYVIFDSDFLNMAEVGQHLLLEYSGFFLKFKFSGGDFRKVESTKELLSLLRAKGYDFFVRVKLHPSRNQVQVEVVDGNASTLAEQVFPFDQKTMRDTVWRIVTWMDGVFPDIYLLKVEQTRRQYVLAAGSLQGVKAGETWIGFERRSLQSVLRLNVKSVNKNESVLEAVMPGSNLDYPEKEDLYFIREKDFTQKDLTKLKFILGY</sequence>
<dbReference type="Proteomes" id="UP001056539">
    <property type="component" value="Chromosome"/>
</dbReference>
<dbReference type="Gene3D" id="1.25.40.10">
    <property type="entry name" value="Tetratricopeptide repeat domain"/>
    <property type="match status" value="1"/>
</dbReference>
<dbReference type="InterPro" id="IPR011990">
    <property type="entry name" value="TPR-like_helical_dom_sf"/>
</dbReference>
<dbReference type="Pfam" id="PF13432">
    <property type="entry name" value="TPR_16"/>
    <property type="match status" value="1"/>
</dbReference>
<dbReference type="SMART" id="SM00028">
    <property type="entry name" value="TPR"/>
    <property type="match status" value="7"/>
</dbReference>
<dbReference type="GO" id="GO:0006493">
    <property type="term" value="P:protein O-linked glycosylation"/>
    <property type="evidence" value="ECO:0007669"/>
    <property type="project" value="TreeGrafter"/>
</dbReference>
<dbReference type="GO" id="GO:0016757">
    <property type="term" value="F:glycosyltransferase activity"/>
    <property type="evidence" value="ECO:0007669"/>
    <property type="project" value="TreeGrafter"/>
</dbReference>
<gene>
    <name evidence="1" type="ORF">KDW03_08365</name>
</gene>
<dbReference type="Pfam" id="PF13174">
    <property type="entry name" value="TPR_6"/>
    <property type="match status" value="2"/>
</dbReference>
<dbReference type="InterPro" id="IPR019734">
    <property type="entry name" value="TPR_rpt"/>
</dbReference>
<organism evidence="1 2">
    <name type="scientific">Thermospira aquatica</name>
    <dbReference type="NCBI Taxonomy" id="2828656"/>
    <lineage>
        <taxon>Bacteria</taxon>
        <taxon>Pseudomonadati</taxon>
        <taxon>Spirochaetota</taxon>
        <taxon>Spirochaetia</taxon>
        <taxon>Brevinematales</taxon>
        <taxon>Thermospiraceae</taxon>
        <taxon>Thermospira</taxon>
    </lineage>
</organism>
<dbReference type="PANTHER" id="PTHR44998:SF1">
    <property type="entry name" value="UDP-N-ACETYLGLUCOSAMINE--PEPTIDE N-ACETYLGLUCOSAMINYLTRANSFERASE 110 KDA SUBUNIT"/>
    <property type="match status" value="1"/>
</dbReference>
<name>A0AAX3BB90_9SPIR</name>
<protein>
    <submittedName>
        <fullName evidence="1">Tetratricopeptide repeat protein</fullName>
    </submittedName>
</protein>
<accession>A0AAX3BB90</accession>
<dbReference type="PANTHER" id="PTHR44998">
    <property type="match status" value="1"/>
</dbReference>
<dbReference type="KEGG" id="taqu:KDW03_08365"/>
<dbReference type="SUPFAM" id="SSF48452">
    <property type="entry name" value="TPR-like"/>
    <property type="match status" value="1"/>
</dbReference>